<feature type="domain" description="Glycosyltransferase 2-like" evidence="3">
    <location>
        <begin position="4"/>
        <end position="114"/>
    </location>
</feature>
<evidence type="ECO:0000313" key="4">
    <source>
        <dbReference type="EMBL" id="SUC12485.1"/>
    </source>
</evidence>
<dbReference type="GeneID" id="78570784"/>
<dbReference type="SUPFAM" id="SSF53448">
    <property type="entry name" value="Nucleotide-diphospho-sugar transferases"/>
    <property type="match status" value="1"/>
</dbReference>
<dbReference type="PANTHER" id="PTHR22916">
    <property type="entry name" value="GLYCOSYLTRANSFERASE"/>
    <property type="match status" value="1"/>
</dbReference>
<organism evidence="4 5">
    <name type="scientific">Prevotella pallens</name>
    <dbReference type="NCBI Taxonomy" id="60133"/>
    <lineage>
        <taxon>Bacteria</taxon>
        <taxon>Pseudomonadati</taxon>
        <taxon>Bacteroidota</taxon>
        <taxon>Bacteroidia</taxon>
        <taxon>Bacteroidales</taxon>
        <taxon>Prevotellaceae</taxon>
        <taxon>Prevotella</taxon>
    </lineage>
</organism>
<dbReference type="AlphaFoldDB" id="A0A379F1I8"/>
<reference evidence="4 5" key="1">
    <citation type="submission" date="2018-06" db="EMBL/GenBank/DDBJ databases">
        <authorList>
            <consortium name="Pathogen Informatics"/>
            <person name="Doyle S."/>
        </authorList>
    </citation>
    <scope>NUCLEOTIDE SEQUENCE [LARGE SCALE GENOMIC DNA]</scope>
    <source>
        <strain evidence="4 5">NCTC13043</strain>
    </source>
</reference>
<name>A0A379F1I8_9BACT</name>
<dbReference type="InterPro" id="IPR001173">
    <property type="entry name" value="Glyco_trans_2-like"/>
</dbReference>
<dbReference type="CDD" id="cd00761">
    <property type="entry name" value="Glyco_tranf_GTA_type"/>
    <property type="match status" value="1"/>
</dbReference>
<sequence>MELSIVIPIYNVERTLQRCIDSVLGQSFQDFEMILVDDGSKDNSSVMADEIAQSDSRISVIHQSNQGLSAARNTGIKVAKGKYITFIDSDDFIAQDTYKGIIDLLNAHPEYDILEFSVIERYGSKAQHTLILDDCVYQNKQEYWLKGQAYRHTYAWNKIYKRELFTNIEFPKGKNFEDAHTLPKLMAIAKTIATTSRGTYYYCWNNEGITANANGQDLTSLLEAHLEYIINGNNDIDATYYAHILNIQLDVYEATRHAPVLPIRPFYNSFKLTLLHLLGIKRLCKLNTIFHKAIKLYR</sequence>
<gene>
    <name evidence="4" type="primary">kfoC_2</name>
    <name evidence="4" type="ORF">NCTC13043_01090</name>
</gene>
<dbReference type="PANTHER" id="PTHR22916:SF51">
    <property type="entry name" value="GLYCOSYLTRANSFERASE EPSH-RELATED"/>
    <property type="match status" value="1"/>
</dbReference>
<evidence type="ECO:0000256" key="1">
    <source>
        <dbReference type="ARBA" id="ARBA00022676"/>
    </source>
</evidence>
<evidence type="ECO:0000256" key="2">
    <source>
        <dbReference type="ARBA" id="ARBA00022679"/>
    </source>
</evidence>
<protein>
    <submittedName>
        <fullName evidence="4">Chondroitin polymerase</fullName>
    </submittedName>
</protein>
<proteinExistence type="predicted"/>
<dbReference type="RefSeq" id="WP_115083274.1">
    <property type="nucleotide sequence ID" value="NZ_UGTP01000001.1"/>
</dbReference>
<keyword evidence="2" id="KW-0808">Transferase</keyword>
<evidence type="ECO:0000259" key="3">
    <source>
        <dbReference type="Pfam" id="PF00535"/>
    </source>
</evidence>
<dbReference type="OrthoDB" id="9815829at2"/>
<keyword evidence="1" id="KW-0328">Glycosyltransferase</keyword>
<dbReference type="InterPro" id="IPR029044">
    <property type="entry name" value="Nucleotide-diphossugar_trans"/>
</dbReference>
<dbReference type="Pfam" id="PF00535">
    <property type="entry name" value="Glycos_transf_2"/>
    <property type="match status" value="1"/>
</dbReference>
<evidence type="ECO:0000313" key="5">
    <source>
        <dbReference type="Proteomes" id="UP000254235"/>
    </source>
</evidence>
<accession>A0A379F1I8</accession>
<dbReference type="Proteomes" id="UP000254235">
    <property type="component" value="Unassembled WGS sequence"/>
</dbReference>
<dbReference type="GO" id="GO:0016758">
    <property type="term" value="F:hexosyltransferase activity"/>
    <property type="evidence" value="ECO:0007669"/>
    <property type="project" value="UniProtKB-ARBA"/>
</dbReference>
<dbReference type="Gene3D" id="3.90.550.10">
    <property type="entry name" value="Spore Coat Polysaccharide Biosynthesis Protein SpsA, Chain A"/>
    <property type="match status" value="1"/>
</dbReference>
<dbReference type="EMBL" id="UGTP01000001">
    <property type="protein sequence ID" value="SUC12485.1"/>
    <property type="molecule type" value="Genomic_DNA"/>
</dbReference>